<organism evidence="1">
    <name type="scientific">Arundo donax</name>
    <name type="common">Giant reed</name>
    <name type="synonym">Donax arundinaceus</name>
    <dbReference type="NCBI Taxonomy" id="35708"/>
    <lineage>
        <taxon>Eukaryota</taxon>
        <taxon>Viridiplantae</taxon>
        <taxon>Streptophyta</taxon>
        <taxon>Embryophyta</taxon>
        <taxon>Tracheophyta</taxon>
        <taxon>Spermatophyta</taxon>
        <taxon>Magnoliopsida</taxon>
        <taxon>Liliopsida</taxon>
        <taxon>Poales</taxon>
        <taxon>Poaceae</taxon>
        <taxon>PACMAD clade</taxon>
        <taxon>Arundinoideae</taxon>
        <taxon>Arundineae</taxon>
        <taxon>Arundo</taxon>
    </lineage>
</organism>
<name>A0A0A9EUI0_ARUDO</name>
<accession>A0A0A9EUI0</accession>
<dbReference type="PANTHER" id="PTHR48045:SF26">
    <property type="entry name" value="UDP-GLYCOSYLTRANSFERASE 74E2-LIKE"/>
    <property type="match status" value="1"/>
</dbReference>
<reference evidence="1" key="2">
    <citation type="journal article" date="2015" name="Data Brief">
        <title>Shoot transcriptome of the giant reed, Arundo donax.</title>
        <authorList>
            <person name="Barrero R.A."/>
            <person name="Guerrero F.D."/>
            <person name="Moolhuijzen P."/>
            <person name="Goolsby J.A."/>
            <person name="Tidwell J."/>
            <person name="Bellgard S.E."/>
            <person name="Bellgard M.I."/>
        </authorList>
    </citation>
    <scope>NUCLEOTIDE SEQUENCE</scope>
    <source>
        <tissue evidence="1">Shoot tissue taken approximately 20 cm above the soil surface</tissue>
    </source>
</reference>
<dbReference type="PANTHER" id="PTHR48045">
    <property type="entry name" value="UDP-GLYCOSYLTRANSFERASE 72B1"/>
    <property type="match status" value="1"/>
</dbReference>
<dbReference type="SUPFAM" id="SSF53756">
    <property type="entry name" value="UDP-Glycosyltransferase/glycogen phosphorylase"/>
    <property type="match status" value="1"/>
</dbReference>
<dbReference type="Gene3D" id="3.40.50.2000">
    <property type="entry name" value="Glycogen Phosphorylase B"/>
    <property type="match status" value="2"/>
</dbReference>
<dbReference type="AlphaFoldDB" id="A0A0A9EUI0"/>
<reference evidence="1" key="1">
    <citation type="submission" date="2014-09" db="EMBL/GenBank/DDBJ databases">
        <authorList>
            <person name="Magalhaes I.L.F."/>
            <person name="Oliveira U."/>
            <person name="Santos F.R."/>
            <person name="Vidigal T.H.D.A."/>
            <person name="Brescovit A.D."/>
            <person name="Santos A.J."/>
        </authorList>
    </citation>
    <scope>NUCLEOTIDE SEQUENCE</scope>
    <source>
        <tissue evidence="1">Shoot tissue taken approximately 20 cm above the soil surface</tissue>
    </source>
</reference>
<evidence type="ECO:0000313" key="1">
    <source>
        <dbReference type="EMBL" id="JAE03752.1"/>
    </source>
</evidence>
<protein>
    <submittedName>
        <fullName evidence="1">Uncharacterized protein</fullName>
    </submittedName>
</protein>
<dbReference type="EMBL" id="GBRH01194144">
    <property type="protein sequence ID" value="JAE03752.1"/>
    <property type="molecule type" value="Transcribed_RNA"/>
</dbReference>
<sequence length="91" mass="10420">MVAIPHWADQPTISKYMESMWGMGLQVRKNEKGLVTRDEVERCIREVMDGEMKDAYRRNATMWMQKGKEAMQKGGSSDKNIADFAAKYLSG</sequence>
<proteinExistence type="predicted"/>